<dbReference type="AlphaFoldDB" id="A0A9P5P8G5"/>
<reference evidence="3" key="1">
    <citation type="submission" date="2020-11" db="EMBL/GenBank/DDBJ databases">
        <authorList>
            <consortium name="DOE Joint Genome Institute"/>
            <person name="Ahrendt S."/>
            <person name="Riley R."/>
            <person name="Andreopoulos W."/>
            <person name="Labutti K."/>
            <person name="Pangilinan J."/>
            <person name="Ruiz-Duenas F.J."/>
            <person name="Barrasa J.M."/>
            <person name="Sanchez-Garcia M."/>
            <person name="Camarero S."/>
            <person name="Miyauchi S."/>
            <person name="Serrano A."/>
            <person name="Linde D."/>
            <person name="Babiker R."/>
            <person name="Drula E."/>
            <person name="Ayuso-Fernandez I."/>
            <person name="Pacheco R."/>
            <person name="Padilla G."/>
            <person name="Ferreira P."/>
            <person name="Barriuso J."/>
            <person name="Kellner H."/>
            <person name="Castanera R."/>
            <person name="Alfaro M."/>
            <person name="Ramirez L."/>
            <person name="Pisabarro A.G."/>
            <person name="Kuo A."/>
            <person name="Tritt A."/>
            <person name="Lipzen A."/>
            <person name="He G."/>
            <person name="Yan M."/>
            <person name="Ng V."/>
            <person name="Cullen D."/>
            <person name="Martin F."/>
            <person name="Rosso M.-N."/>
            <person name="Henrissat B."/>
            <person name="Hibbett D."/>
            <person name="Martinez A.T."/>
            <person name="Grigoriev I.V."/>
        </authorList>
    </citation>
    <scope>NUCLEOTIDE SEQUENCE</scope>
    <source>
        <strain evidence="3">AH 40177</strain>
    </source>
</reference>
<feature type="chain" id="PRO_5040498876" evidence="2">
    <location>
        <begin position="23"/>
        <end position="188"/>
    </location>
</feature>
<sequence length="188" mass="19468">MFNRPLITFVTFILWSIHGSLAANEFTYVAFGAGPADLPFGTDTAPGAKDTISVVPIGVASGVTTYLYNEVLEEVVTAVTDSQRVTGTVEVTISGTIVASASGFVASAILQSGEDLEDTADIECHYTDSVSGECAYKDDLIGTFTTTGLAITGSSLNGGMPNINLGVEIIVGMVMGVSTLVGVCIIWI</sequence>
<evidence type="ECO:0000313" key="4">
    <source>
        <dbReference type="Proteomes" id="UP000772434"/>
    </source>
</evidence>
<proteinExistence type="predicted"/>
<evidence type="ECO:0000256" key="2">
    <source>
        <dbReference type="SAM" id="SignalP"/>
    </source>
</evidence>
<name>A0A9P5P8G5_9AGAR</name>
<feature type="signal peptide" evidence="2">
    <location>
        <begin position="1"/>
        <end position="22"/>
    </location>
</feature>
<keyword evidence="1" id="KW-0472">Membrane</keyword>
<accession>A0A9P5P8G5</accession>
<keyword evidence="4" id="KW-1185">Reference proteome</keyword>
<protein>
    <submittedName>
        <fullName evidence="3">Uncharacterized protein</fullName>
    </submittedName>
</protein>
<comment type="caution">
    <text evidence="3">The sequence shown here is derived from an EMBL/GenBank/DDBJ whole genome shotgun (WGS) entry which is preliminary data.</text>
</comment>
<keyword evidence="1" id="KW-0812">Transmembrane</keyword>
<feature type="transmembrane region" description="Helical" evidence="1">
    <location>
        <begin position="165"/>
        <end position="187"/>
    </location>
</feature>
<organism evidence="3 4">
    <name type="scientific">Rhodocollybia butyracea</name>
    <dbReference type="NCBI Taxonomy" id="206335"/>
    <lineage>
        <taxon>Eukaryota</taxon>
        <taxon>Fungi</taxon>
        <taxon>Dikarya</taxon>
        <taxon>Basidiomycota</taxon>
        <taxon>Agaricomycotina</taxon>
        <taxon>Agaricomycetes</taxon>
        <taxon>Agaricomycetidae</taxon>
        <taxon>Agaricales</taxon>
        <taxon>Marasmiineae</taxon>
        <taxon>Omphalotaceae</taxon>
        <taxon>Rhodocollybia</taxon>
    </lineage>
</organism>
<evidence type="ECO:0000256" key="1">
    <source>
        <dbReference type="SAM" id="Phobius"/>
    </source>
</evidence>
<dbReference type="Proteomes" id="UP000772434">
    <property type="component" value="Unassembled WGS sequence"/>
</dbReference>
<keyword evidence="1" id="KW-1133">Transmembrane helix</keyword>
<dbReference type="EMBL" id="JADNRY010000352">
    <property type="protein sequence ID" value="KAF9058764.1"/>
    <property type="molecule type" value="Genomic_DNA"/>
</dbReference>
<evidence type="ECO:0000313" key="3">
    <source>
        <dbReference type="EMBL" id="KAF9058764.1"/>
    </source>
</evidence>
<keyword evidence="2" id="KW-0732">Signal</keyword>
<dbReference type="OrthoDB" id="3066435at2759"/>
<gene>
    <name evidence="3" type="ORF">BDP27DRAFT_1342948</name>
</gene>